<name>A0A1H3UI83_9RHOB</name>
<proteinExistence type="predicted"/>
<dbReference type="OrthoDB" id="8261795at2"/>
<gene>
    <name evidence="1" type="ORF">SAMN05444004_13416</name>
</gene>
<accession>A0A1H3UI83</accession>
<sequence length="66" mass="7625">MNTVSRVQIIGIDVSRDWLDIHCLPNGKRLRFQNTDKGYEQLIHLAQPVDALVCFEATGGQEWQLW</sequence>
<feature type="non-terminal residue" evidence="1">
    <location>
        <position position="66"/>
    </location>
</feature>
<reference evidence="2" key="1">
    <citation type="submission" date="2016-10" db="EMBL/GenBank/DDBJ databases">
        <authorList>
            <person name="Varghese N."/>
            <person name="Submissions S."/>
        </authorList>
    </citation>
    <scope>NUCLEOTIDE SEQUENCE [LARGE SCALE GENOMIC DNA]</scope>
    <source>
        <strain evidence="2">DSM 100420</strain>
    </source>
</reference>
<dbReference type="AlphaFoldDB" id="A0A1H3UI83"/>
<organism evidence="1 2">
    <name type="scientific">Jannaschia faecimaris</name>
    <dbReference type="NCBI Taxonomy" id="1244108"/>
    <lineage>
        <taxon>Bacteria</taxon>
        <taxon>Pseudomonadati</taxon>
        <taxon>Pseudomonadota</taxon>
        <taxon>Alphaproteobacteria</taxon>
        <taxon>Rhodobacterales</taxon>
        <taxon>Roseobacteraceae</taxon>
        <taxon>Jannaschia</taxon>
    </lineage>
</organism>
<keyword evidence="2" id="KW-1185">Reference proteome</keyword>
<evidence type="ECO:0000313" key="1">
    <source>
        <dbReference type="EMBL" id="SDZ61525.1"/>
    </source>
</evidence>
<protein>
    <submittedName>
        <fullName evidence="1">Transposase</fullName>
    </submittedName>
</protein>
<dbReference type="Proteomes" id="UP000198914">
    <property type="component" value="Unassembled WGS sequence"/>
</dbReference>
<evidence type="ECO:0000313" key="2">
    <source>
        <dbReference type="Proteomes" id="UP000198914"/>
    </source>
</evidence>
<dbReference type="EMBL" id="FNPX01000034">
    <property type="protein sequence ID" value="SDZ61525.1"/>
    <property type="molecule type" value="Genomic_DNA"/>
</dbReference>